<feature type="binding site" evidence="1">
    <location>
        <position position="15"/>
    </location>
    <ligand>
        <name>a divalent metal cation</name>
        <dbReference type="ChEBI" id="CHEBI:60240"/>
    </ligand>
</feature>
<evidence type="ECO:0000313" key="3">
    <source>
        <dbReference type="EMBL" id="WFM83580.1"/>
    </source>
</evidence>
<dbReference type="PANTHER" id="PTHR43181">
    <property type="entry name" value="2-C-METHYL-D-ERYTHRITOL 2,4-CYCLODIPHOSPHATE SYNTHASE, CHLOROPLASTIC"/>
    <property type="match status" value="1"/>
</dbReference>
<dbReference type="CDD" id="cd00554">
    <property type="entry name" value="MECDP_synthase"/>
    <property type="match status" value="1"/>
</dbReference>
<feature type="site" description="Transition state stabilizer" evidence="1">
    <location>
        <position position="43"/>
    </location>
</feature>
<feature type="binding site" evidence="1">
    <location>
        <begin position="15"/>
        <end position="17"/>
    </location>
    <ligand>
        <name>4-CDP-2-C-methyl-D-erythritol 2-phosphate</name>
        <dbReference type="ChEBI" id="CHEBI:57919"/>
    </ligand>
</feature>
<dbReference type="EC" id="4.6.1.12" evidence="1"/>
<feature type="domain" description="2-C-methyl-D-erythritol 2,4-cyclodiphosphate synthase" evidence="2">
    <location>
        <begin position="9"/>
        <end position="160"/>
    </location>
</feature>
<keyword evidence="1 3" id="KW-0456">Lyase</keyword>
<comment type="subunit">
    <text evidence="1">Homotrimer.</text>
</comment>
<comment type="cofactor">
    <cofactor evidence="1">
        <name>a divalent metal cation</name>
        <dbReference type="ChEBI" id="CHEBI:60240"/>
    </cofactor>
    <text evidence="1">Binds 1 divalent metal cation per subunit.</text>
</comment>
<comment type="catalytic activity">
    <reaction evidence="1">
        <text>4-CDP-2-C-methyl-D-erythritol 2-phosphate = 2-C-methyl-D-erythritol 2,4-cyclic diphosphate + CMP</text>
        <dbReference type="Rhea" id="RHEA:23864"/>
        <dbReference type="ChEBI" id="CHEBI:57919"/>
        <dbReference type="ChEBI" id="CHEBI:58483"/>
        <dbReference type="ChEBI" id="CHEBI:60377"/>
        <dbReference type="EC" id="4.6.1.12"/>
    </reaction>
</comment>
<sequence length="168" mass="17494">MMCDPRNLRTAVATDIHQFSTDVGRPMWLACLQWPGVTGLEGHSDADVAAHAVADAILIASGVGELGSVFGVGRPEFSGASGARLLGESARLVREAGWDIINASVQIIGPKPRFSPRKKEAEEAMTSVLGAPCTVAATTTDHLGFPGRGEGLAAVASALVYKLPSTRQ</sequence>
<organism evidence="3 4">
    <name type="scientific">Arcanobacterium canis</name>
    <dbReference type="NCBI Taxonomy" id="999183"/>
    <lineage>
        <taxon>Bacteria</taxon>
        <taxon>Bacillati</taxon>
        <taxon>Actinomycetota</taxon>
        <taxon>Actinomycetes</taxon>
        <taxon>Actinomycetales</taxon>
        <taxon>Actinomycetaceae</taxon>
        <taxon>Arcanobacterium</taxon>
    </lineage>
</organism>
<feature type="binding site" evidence="1">
    <location>
        <begin position="65"/>
        <end position="67"/>
    </location>
    <ligand>
        <name>4-CDP-2-C-methyl-D-erythritol 2-phosphate</name>
        <dbReference type="ChEBI" id="CHEBI:57919"/>
    </ligand>
</feature>
<accession>A0ABY8G0Z8</accession>
<dbReference type="Gene3D" id="3.30.1330.50">
    <property type="entry name" value="2-C-methyl-D-erythritol 2,4-cyclodiphosphate synthase"/>
    <property type="match status" value="1"/>
</dbReference>
<dbReference type="GO" id="GO:0008685">
    <property type="term" value="F:2-C-methyl-D-erythritol 2,4-cyclodiphosphate synthase activity"/>
    <property type="evidence" value="ECO:0007669"/>
    <property type="project" value="UniProtKB-EC"/>
</dbReference>
<evidence type="ECO:0000313" key="4">
    <source>
        <dbReference type="Proteomes" id="UP001215216"/>
    </source>
</evidence>
<feature type="site" description="Transition state stabilizer" evidence="1">
    <location>
        <position position="139"/>
    </location>
</feature>
<dbReference type="RefSeq" id="WP_278012975.1">
    <property type="nucleotide sequence ID" value="NZ_CP121208.1"/>
</dbReference>
<dbReference type="InterPro" id="IPR036571">
    <property type="entry name" value="MECDP_synthase_sf"/>
</dbReference>
<dbReference type="EMBL" id="CP121208">
    <property type="protein sequence ID" value="WFM83580.1"/>
    <property type="molecule type" value="Genomic_DNA"/>
</dbReference>
<evidence type="ECO:0000256" key="1">
    <source>
        <dbReference type="HAMAP-Rule" id="MF_00107"/>
    </source>
</evidence>
<comment type="similarity">
    <text evidence="1">Belongs to the IspF family.</text>
</comment>
<dbReference type="HAMAP" id="MF_00107">
    <property type="entry name" value="IspF"/>
    <property type="match status" value="1"/>
</dbReference>
<keyword evidence="4" id="KW-1185">Reference proteome</keyword>
<feature type="binding site" evidence="1">
    <location>
        <begin position="138"/>
        <end position="141"/>
    </location>
    <ligand>
        <name>4-CDP-2-C-methyl-D-erythritol 2-phosphate</name>
        <dbReference type="ChEBI" id="CHEBI:57919"/>
    </ligand>
</feature>
<dbReference type="Proteomes" id="UP001215216">
    <property type="component" value="Chromosome"/>
</dbReference>
<evidence type="ECO:0000259" key="2">
    <source>
        <dbReference type="Pfam" id="PF02542"/>
    </source>
</evidence>
<dbReference type="InterPro" id="IPR003526">
    <property type="entry name" value="MECDP_synthase"/>
</dbReference>
<keyword evidence="1" id="KW-0479">Metal-binding</keyword>
<feature type="binding site" evidence="1">
    <location>
        <position position="145"/>
    </location>
    <ligand>
        <name>4-CDP-2-C-methyl-D-erythritol 2-phosphate</name>
        <dbReference type="ChEBI" id="CHEBI:57919"/>
    </ligand>
</feature>
<comment type="pathway">
    <text evidence="1">Isoprenoid biosynthesis; isopentenyl diphosphate biosynthesis via DXP pathway; isopentenyl diphosphate from 1-deoxy-D-xylulose 5-phosphate: step 4/6.</text>
</comment>
<feature type="binding site" evidence="1">
    <location>
        <position position="148"/>
    </location>
    <ligand>
        <name>4-CDP-2-C-methyl-D-erythritol 2-phosphate</name>
        <dbReference type="ChEBI" id="CHEBI:57919"/>
    </ligand>
</feature>
<dbReference type="PANTHER" id="PTHR43181:SF1">
    <property type="entry name" value="2-C-METHYL-D-ERYTHRITOL 2,4-CYCLODIPHOSPHATE SYNTHASE, CHLOROPLASTIC"/>
    <property type="match status" value="1"/>
</dbReference>
<dbReference type="Pfam" id="PF02542">
    <property type="entry name" value="YgbB"/>
    <property type="match status" value="1"/>
</dbReference>
<feature type="binding site" evidence="1">
    <location>
        <position position="51"/>
    </location>
    <ligand>
        <name>a divalent metal cation</name>
        <dbReference type="ChEBI" id="CHEBI:60240"/>
    </ligand>
</feature>
<protein>
    <recommendedName>
        <fullName evidence="1">2-C-methyl-D-erythritol 2,4-cyclodiphosphate synthase</fullName>
        <shortName evidence="1">MECDP-synthase</shortName>
        <shortName evidence="1">MECPP-synthase</shortName>
        <shortName evidence="1">MECPS</shortName>
        <ecNumber evidence="1">4.6.1.12</ecNumber>
    </recommendedName>
</protein>
<proteinExistence type="inferred from homology"/>
<name>A0ABY8G0Z8_9ACTO</name>
<reference evidence="3 4" key="1">
    <citation type="submission" date="2023-03" db="EMBL/GenBank/DDBJ databases">
        <title>Complete genome of Arcanobacterium canis strain DSM 25104 isolated in 2010 from a canine otitis externa in Germany.</title>
        <authorList>
            <person name="Borowiak M."/>
            <person name="Kreitlow A."/>
            <person name="Malorny B."/>
            <person name="Laemmler C."/>
            <person name="Prenger-Berninghoff E."/>
            <person name="Ploetz M."/>
            <person name="Abdulmawjood A."/>
        </authorList>
    </citation>
    <scope>NUCLEOTIDE SEQUENCE [LARGE SCALE GENOMIC DNA]</scope>
    <source>
        <strain evidence="3 4">DSM 25104</strain>
    </source>
</reference>
<keyword evidence="1" id="KW-0414">Isoprene biosynthesis</keyword>
<feature type="binding site" evidence="1">
    <location>
        <begin position="43"/>
        <end position="44"/>
    </location>
    <ligand>
        <name>4-CDP-2-C-methyl-D-erythritol 2-phosphate</name>
        <dbReference type="ChEBI" id="CHEBI:57919"/>
    </ligand>
</feature>
<comment type="function">
    <text evidence="1">Involved in the biosynthesis of isopentenyl diphosphate (IPP) and dimethylallyl diphosphate (DMAPP), two major building blocks of isoprenoid compounds. Catalyzes the conversion of 4-diphosphocytidyl-2-C-methyl-D-erythritol 2-phosphate (CDP-ME2P) to 2-C-methyl-D-erythritol 2,4-cyclodiphosphate (ME-CPP) with a corresponding release of cytidine 5-monophosphate (CMP).</text>
</comment>
<dbReference type="SUPFAM" id="SSF69765">
    <property type="entry name" value="IpsF-like"/>
    <property type="match status" value="1"/>
</dbReference>
<feature type="binding site" evidence="1">
    <location>
        <position position="17"/>
    </location>
    <ligand>
        <name>a divalent metal cation</name>
        <dbReference type="ChEBI" id="CHEBI:60240"/>
    </ligand>
</feature>
<gene>
    <name evidence="1" type="primary">ispF</name>
    <name evidence="3" type="ORF">P7079_00935</name>
</gene>
<comment type="caution">
    <text evidence="1">Lacks conserved residue(s) required for the propagation of feature annotation.</text>
</comment>